<sequence length="176" mass="19406">MTLDDLKKLLTGKVLFRLDSILSPRLIPMLYAVGLAAILLWAVSHLFGTFGASFGNGLWGLLEIAVFGLLSVIVLRIVCEALVVYFKTHETSADNFERTRLSTSLLDEVRDAIHDLAENEEHDYTEADEYITPATEPVPPTFTEKPEGPTVIDAEPSGSSPHRTAKRTPPTPKDML</sequence>
<gene>
    <name evidence="3" type="ORF">ML536_11275</name>
</gene>
<organism evidence="3 4">
    <name type="scientific">Paradevosia shaoguanensis</name>
    <dbReference type="NCBI Taxonomy" id="1335043"/>
    <lineage>
        <taxon>Bacteria</taxon>
        <taxon>Pseudomonadati</taxon>
        <taxon>Pseudomonadota</taxon>
        <taxon>Alphaproteobacteria</taxon>
        <taxon>Hyphomicrobiales</taxon>
        <taxon>Devosiaceae</taxon>
        <taxon>Paradevosia</taxon>
    </lineage>
</organism>
<dbReference type="EMBL" id="JALAZD010000001">
    <property type="protein sequence ID" value="MCI0127407.1"/>
    <property type="molecule type" value="Genomic_DNA"/>
</dbReference>
<dbReference type="Proteomes" id="UP001156140">
    <property type="component" value="Unassembled WGS sequence"/>
</dbReference>
<evidence type="ECO:0000256" key="1">
    <source>
        <dbReference type="SAM" id="MobiDB-lite"/>
    </source>
</evidence>
<dbReference type="RefSeq" id="WP_035038441.1">
    <property type="nucleotide sequence ID" value="NZ_CP068983.1"/>
</dbReference>
<protein>
    <submittedName>
        <fullName evidence="3">DUF4282 domain-containing protein</fullName>
    </submittedName>
</protein>
<evidence type="ECO:0000313" key="3">
    <source>
        <dbReference type="EMBL" id="MCI0127407.1"/>
    </source>
</evidence>
<name>A0AA41UBQ7_9HYPH</name>
<proteinExistence type="predicted"/>
<feature type="region of interest" description="Disordered" evidence="1">
    <location>
        <begin position="128"/>
        <end position="176"/>
    </location>
</feature>
<keyword evidence="2" id="KW-0812">Transmembrane</keyword>
<reference evidence="3" key="1">
    <citation type="submission" date="2022-03" db="EMBL/GenBank/DDBJ databases">
        <title>The complete genome sequence of a Methyloterrigena soli.</title>
        <authorList>
            <person name="Zi Z."/>
        </authorList>
    </citation>
    <scope>NUCLEOTIDE SEQUENCE</scope>
    <source>
        <strain evidence="3">M48</strain>
    </source>
</reference>
<keyword evidence="2" id="KW-1133">Transmembrane helix</keyword>
<accession>A0AA41UBQ7</accession>
<evidence type="ECO:0000256" key="2">
    <source>
        <dbReference type="SAM" id="Phobius"/>
    </source>
</evidence>
<dbReference type="InterPro" id="IPR025557">
    <property type="entry name" value="DUF4282"/>
</dbReference>
<keyword evidence="4" id="KW-1185">Reference proteome</keyword>
<evidence type="ECO:0000313" key="4">
    <source>
        <dbReference type="Proteomes" id="UP001156140"/>
    </source>
</evidence>
<comment type="caution">
    <text evidence="3">The sequence shown here is derived from an EMBL/GenBank/DDBJ whole genome shotgun (WGS) entry which is preliminary data.</text>
</comment>
<keyword evidence="2" id="KW-0472">Membrane</keyword>
<dbReference type="Pfam" id="PF14110">
    <property type="entry name" value="DUF4282"/>
    <property type="match status" value="1"/>
</dbReference>
<dbReference type="AlphaFoldDB" id="A0AA41UBQ7"/>
<feature type="transmembrane region" description="Helical" evidence="2">
    <location>
        <begin position="64"/>
        <end position="86"/>
    </location>
</feature>
<feature type="transmembrane region" description="Helical" evidence="2">
    <location>
        <begin position="26"/>
        <end position="44"/>
    </location>
</feature>